<organism evidence="1 2">
    <name type="scientific">Streptomyces beihaiensis</name>
    <dbReference type="NCBI Taxonomy" id="2984495"/>
    <lineage>
        <taxon>Bacteria</taxon>
        <taxon>Bacillati</taxon>
        <taxon>Actinomycetota</taxon>
        <taxon>Actinomycetes</taxon>
        <taxon>Kitasatosporales</taxon>
        <taxon>Streptomycetaceae</taxon>
        <taxon>Streptomyces</taxon>
    </lineage>
</organism>
<dbReference type="RefSeq" id="WP_266600290.1">
    <property type="nucleotide sequence ID" value="NZ_JAPHNL010000161.1"/>
</dbReference>
<evidence type="ECO:0000313" key="2">
    <source>
        <dbReference type="Proteomes" id="UP001163064"/>
    </source>
</evidence>
<evidence type="ECO:0008006" key="3">
    <source>
        <dbReference type="Google" id="ProtNLM"/>
    </source>
</evidence>
<proteinExistence type="predicted"/>
<sequence>AAALGEDALGRARTAVGDRHVLTLSLAAGLAQDLAAAGESERADEVREEAVRGLDEPFFEEHRQVRHLFDGRRPYWDFEPQTI</sequence>
<protein>
    <recommendedName>
        <fullName evidence="3">ATP-binding protein</fullName>
    </recommendedName>
</protein>
<name>A0ABT3TVS6_9ACTN</name>
<accession>A0ABT3TVS6</accession>
<dbReference type="Proteomes" id="UP001163064">
    <property type="component" value="Unassembled WGS sequence"/>
</dbReference>
<evidence type="ECO:0000313" key="1">
    <source>
        <dbReference type="EMBL" id="MCX3061159.1"/>
    </source>
</evidence>
<feature type="non-terminal residue" evidence="1">
    <location>
        <position position="1"/>
    </location>
</feature>
<gene>
    <name evidence="1" type="ORF">OFY01_15595</name>
</gene>
<reference evidence="1" key="1">
    <citation type="submission" date="2022-10" db="EMBL/GenBank/DDBJ databases">
        <title>Streptomyces beihaiensis sp. nov., a chitin degrading actinobacterium, isolated from shrimp pond soil.</title>
        <authorList>
            <person name="Xie J."/>
            <person name="Shen N."/>
        </authorList>
    </citation>
    <scope>NUCLEOTIDE SEQUENCE</scope>
    <source>
        <strain evidence="1">GXMU-J5</strain>
    </source>
</reference>
<dbReference type="EMBL" id="JAPHNL010000161">
    <property type="protein sequence ID" value="MCX3061159.1"/>
    <property type="molecule type" value="Genomic_DNA"/>
</dbReference>
<comment type="caution">
    <text evidence="1">The sequence shown here is derived from an EMBL/GenBank/DDBJ whole genome shotgun (WGS) entry which is preliminary data.</text>
</comment>
<keyword evidence="2" id="KW-1185">Reference proteome</keyword>